<evidence type="ECO:0000256" key="3">
    <source>
        <dbReference type="ARBA" id="ARBA00022692"/>
    </source>
</evidence>
<dbReference type="GO" id="GO:0140410">
    <property type="term" value="F:monoatomic cation:bicarbonate symporter activity"/>
    <property type="evidence" value="ECO:0007669"/>
    <property type="project" value="TreeGrafter"/>
</dbReference>
<protein>
    <recommendedName>
        <fullName evidence="8">Mutator-like transposase domain-containing protein</fullName>
    </recommendedName>
</protein>
<comment type="similarity">
    <text evidence="2">Belongs to the ZIP transporter (TC 2.A.5) family.</text>
</comment>
<dbReference type="GO" id="GO:0005385">
    <property type="term" value="F:zinc ion transmembrane transporter activity"/>
    <property type="evidence" value="ECO:0007669"/>
    <property type="project" value="TreeGrafter"/>
</dbReference>
<keyword evidence="5 7" id="KW-0472">Membrane</keyword>
<keyword evidence="10" id="KW-1185">Reference proteome</keyword>
<feature type="compositionally biased region" description="Basic and acidic residues" evidence="6">
    <location>
        <begin position="519"/>
        <end position="529"/>
    </location>
</feature>
<feature type="region of interest" description="Disordered" evidence="6">
    <location>
        <begin position="182"/>
        <end position="214"/>
    </location>
</feature>
<sequence length="1072" mass="117809">MPLHPAWGFLLAMRVFSLEDLHRLVATRCQLACLRAGLLCQQRRPGHPPASGMCYRAMCLWCHVFLCVLSAVPSLEAKETPERYRDNEYFLRKLFDKYGHEGRMTFEGFEHLLENLGLAQIVIRDHSLADHRPDGQSFVDRHAHHDHSPAEGGHQHHDQHHHEKHPNLLDADEVKSANPHVPRLRRDLSSQEEAKAAESSNGTETSTANQVGAKTTKVAEVTFEKCLTATEILHTVDTSAETHVINLTDFLYLCPAIVYQLDQRHCTLPQAHHHIHHHSEGEEESTVDFKVWMYAFLGVLGISLSGLLSVAIVPLMKKVFYQTLIQFLVGLAVGSLTGDALLHLLPHAMSGHHHEHSEEGGSHGEGGHGRRTVAVAPTGLAALGGIYLFLIVERFLSIHSNHKHRKQSPRSTNSVQSNTTPKKMRHPSLEEQSKTVGEKLSHHQHKKQDSYGYVDPAGMEALERLTAAPTEEMELSPLSDGGYPEEKDLLVIVKNGGSGVPPTGAEGAKCPPSPPAQDEENHRRVDGRHPLCHGSGDPSGGTDECHTETLVFRQTGEEHSFTLTSLVCIVCSGSGERIRGGSILLIVFAPQAKSHAEGPAKVCYEAQVCEKAKRFLYNFHKSPAVAEESAGPDALPRAELRGSHRRRRRPNGPTTPTTLLPAPPDESSFVIASLDCVNMLLSAVKCSVCGDSVTFRHRRAGPMQATGNRQTALNDVFATMNISHRGLHTKTWQGYVKEKLAPAATRAADNVMAESHSSHIGVGVVIELFTGLVLDFVVLSNFCAGCERGPKVGDPAYQAWKDNHVCQKNTEKKANEMEVEAGLILFERSLQLHKLRYTTILSDGDSRTYLALVDAKKRMGTTLRNLLAKGTGSASERLGGKGRLTGDLVTKLISSYYGWALKSHSGDVRAMHKAVMATYHHITSNDTVSNHSLCPPGPDSWCRQNAAKAKGEPTPKHRYNLPPHVCEALLPVYKRLSDEKLLQRCLQGKTQNSNESLHSMIWALAPKEKHASLFTVQAAVAEAVLKFNAGNERASASILKQLDLNPGLASTKRMAEKDRRRGSASARKHKSG</sequence>
<dbReference type="AlphaFoldDB" id="A0A9J6FQE0"/>
<dbReference type="InterPro" id="IPR003689">
    <property type="entry name" value="ZIP"/>
</dbReference>
<feature type="domain" description="Mutator-like transposase" evidence="8">
    <location>
        <begin position="754"/>
        <end position="942"/>
    </location>
</feature>
<dbReference type="GO" id="GO:0071578">
    <property type="term" value="P:zinc ion import across plasma membrane"/>
    <property type="evidence" value="ECO:0007669"/>
    <property type="project" value="TreeGrafter"/>
</dbReference>
<gene>
    <name evidence="9" type="ORF">HPB48_012648</name>
</gene>
<dbReference type="Pfam" id="PF02535">
    <property type="entry name" value="Zip"/>
    <property type="match status" value="1"/>
</dbReference>
<feature type="compositionally biased region" description="Basic and acidic residues" evidence="6">
    <location>
        <begin position="132"/>
        <end position="156"/>
    </location>
</feature>
<feature type="region of interest" description="Disordered" evidence="6">
    <location>
        <begin position="351"/>
        <end position="371"/>
    </location>
</feature>
<feature type="region of interest" description="Disordered" evidence="6">
    <location>
        <begin position="1049"/>
        <end position="1072"/>
    </location>
</feature>
<feature type="transmembrane region" description="Helical" evidence="7">
    <location>
        <begin position="325"/>
        <end position="345"/>
    </location>
</feature>
<feature type="region of interest" description="Disordered" evidence="6">
    <location>
        <begin position="401"/>
        <end position="452"/>
    </location>
</feature>
<dbReference type="EMBL" id="JABSTR010000004">
    <property type="protein sequence ID" value="KAH9368422.1"/>
    <property type="molecule type" value="Genomic_DNA"/>
</dbReference>
<proteinExistence type="inferred from homology"/>
<evidence type="ECO:0000256" key="5">
    <source>
        <dbReference type="ARBA" id="ARBA00023136"/>
    </source>
</evidence>
<evidence type="ECO:0000256" key="7">
    <source>
        <dbReference type="SAM" id="Phobius"/>
    </source>
</evidence>
<evidence type="ECO:0000313" key="10">
    <source>
        <dbReference type="Proteomes" id="UP000821853"/>
    </source>
</evidence>
<feature type="compositionally biased region" description="Basic and acidic residues" evidence="6">
    <location>
        <begin position="184"/>
        <end position="196"/>
    </location>
</feature>
<feature type="compositionally biased region" description="Basic and acidic residues" evidence="6">
    <location>
        <begin position="427"/>
        <end position="441"/>
    </location>
</feature>
<evidence type="ECO:0000256" key="2">
    <source>
        <dbReference type="ARBA" id="ARBA00006939"/>
    </source>
</evidence>
<feature type="transmembrane region" description="Helical" evidence="7">
    <location>
        <begin position="291"/>
        <end position="313"/>
    </location>
</feature>
<feature type="compositionally biased region" description="Polar residues" evidence="6">
    <location>
        <begin position="201"/>
        <end position="213"/>
    </location>
</feature>
<keyword evidence="4 7" id="KW-1133">Transmembrane helix</keyword>
<dbReference type="Pfam" id="PF20700">
    <property type="entry name" value="Mutator"/>
    <property type="match status" value="1"/>
</dbReference>
<dbReference type="VEuPathDB" id="VectorBase:HLOH_042879"/>
<accession>A0A9J6FQE0</accession>
<comment type="subcellular location">
    <subcellularLocation>
        <location evidence="1">Membrane</location>
        <topology evidence="1">Multi-pass membrane protein</topology>
    </subcellularLocation>
</comment>
<name>A0A9J6FQE0_HAELO</name>
<keyword evidence="3 7" id="KW-0812">Transmembrane</keyword>
<dbReference type="PANTHER" id="PTHR12191:SF37">
    <property type="entry name" value="ZINC TRANSPORTER FOI"/>
    <property type="match status" value="1"/>
</dbReference>
<feature type="compositionally biased region" description="Polar residues" evidence="6">
    <location>
        <begin position="409"/>
        <end position="421"/>
    </location>
</feature>
<feature type="compositionally biased region" description="Low complexity" evidence="6">
    <location>
        <begin position="651"/>
        <end position="660"/>
    </location>
</feature>
<dbReference type="Proteomes" id="UP000821853">
    <property type="component" value="Chromosome 2"/>
</dbReference>
<evidence type="ECO:0000256" key="4">
    <source>
        <dbReference type="ARBA" id="ARBA00022989"/>
    </source>
</evidence>
<evidence type="ECO:0000256" key="1">
    <source>
        <dbReference type="ARBA" id="ARBA00004141"/>
    </source>
</evidence>
<reference evidence="9 10" key="1">
    <citation type="journal article" date="2020" name="Cell">
        <title>Large-Scale Comparative Analyses of Tick Genomes Elucidate Their Genetic Diversity and Vector Capacities.</title>
        <authorList>
            <consortium name="Tick Genome and Microbiome Consortium (TIGMIC)"/>
            <person name="Jia N."/>
            <person name="Wang J."/>
            <person name="Shi W."/>
            <person name="Du L."/>
            <person name="Sun Y."/>
            <person name="Zhan W."/>
            <person name="Jiang J.F."/>
            <person name="Wang Q."/>
            <person name="Zhang B."/>
            <person name="Ji P."/>
            <person name="Bell-Sakyi L."/>
            <person name="Cui X.M."/>
            <person name="Yuan T.T."/>
            <person name="Jiang B.G."/>
            <person name="Yang W.F."/>
            <person name="Lam T.T."/>
            <person name="Chang Q.C."/>
            <person name="Ding S.J."/>
            <person name="Wang X.J."/>
            <person name="Zhu J.G."/>
            <person name="Ruan X.D."/>
            <person name="Zhao L."/>
            <person name="Wei J.T."/>
            <person name="Ye R.Z."/>
            <person name="Que T.C."/>
            <person name="Du C.H."/>
            <person name="Zhou Y.H."/>
            <person name="Cheng J.X."/>
            <person name="Dai P.F."/>
            <person name="Guo W.B."/>
            <person name="Han X.H."/>
            <person name="Huang E.J."/>
            <person name="Li L.F."/>
            <person name="Wei W."/>
            <person name="Gao Y.C."/>
            <person name="Liu J.Z."/>
            <person name="Shao H.Z."/>
            <person name="Wang X."/>
            <person name="Wang C.C."/>
            <person name="Yang T.C."/>
            <person name="Huo Q.B."/>
            <person name="Li W."/>
            <person name="Chen H.Y."/>
            <person name="Chen S.E."/>
            <person name="Zhou L.G."/>
            <person name="Ni X.B."/>
            <person name="Tian J.H."/>
            <person name="Sheng Y."/>
            <person name="Liu T."/>
            <person name="Pan Y.S."/>
            <person name="Xia L.Y."/>
            <person name="Li J."/>
            <person name="Zhao F."/>
            <person name="Cao W.C."/>
        </authorList>
    </citation>
    <scope>NUCLEOTIDE SEQUENCE [LARGE SCALE GENOMIC DNA]</scope>
    <source>
        <strain evidence="9">HaeL-2018</strain>
    </source>
</reference>
<dbReference type="InterPro" id="IPR049012">
    <property type="entry name" value="Mutator_transp_dom"/>
</dbReference>
<feature type="compositionally biased region" description="Basic and acidic residues" evidence="6">
    <location>
        <begin position="355"/>
        <end position="368"/>
    </location>
</feature>
<feature type="compositionally biased region" description="Basic residues" evidence="6">
    <location>
        <begin position="1062"/>
        <end position="1072"/>
    </location>
</feature>
<dbReference type="GO" id="GO:0030003">
    <property type="term" value="P:intracellular monoatomic cation homeostasis"/>
    <property type="evidence" value="ECO:0007669"/>
    <property type="project" value="TreeGrafter"/>
</dbReference>
<feature type="region of interest" description="Disordered" evidence="6">
    <location>
        <begin position="132"/>
        <end position="165"/>
    </location>
</feature>
<feature type="region of interest" description="Disordered" evidence="6">
    <location>
        <begin position="627"/>
        <end position="663"/>
    </location>
</feature>
<feature type="region of interest" description="Disordered" evidence="6">
    <location>
        <begin position="497"/>
        <end position="544"/>
    </location>
</feature>
<dbReference type="GO" id="GO:0005886">
    <property type="term" value="C:plasma membrane"/>
    <property type="evidence" value="ECO:0007669"/>
    <property type="project" value="TreeGrafter"/>
</dbReference>
<evidence type="ECO:0000259" key="8">
    <source>
        <dbReference type="Pfam" id="PF20700"/>
    </source>
</evidence>
<comment type="caution">
    <text evidence="9">The sequence shown here is derived from an EMBL/GenBank/DDBJ whole genome shotgun (WGS) entry which is preliminary data.</text>
</comment>
<dbReference type="PANTHER" id="PTHR12191">
    <property type="entry name" value="SOLUTE CARRIER FAMILY 39"/>
    <property type="match status" value="1"/>
</dbReference>
<organism evidence="9 10">
    <name type="scientific">Haemaphysalis longicornis</name>
    <name type="common">Bush tick</name>
    <dbReference type="NCBI Taxonomy" id="44386"/>
    <lineage>
        <taxon>Eukaryota</taxon>
        <taxon>Metazoa</taxon>
        <taxon>Ecdysozoa</taxon>
        <taxon>Arthropoda</taxon>
        <taxon>Chelicerata</taxon>
        <taxon>Arachnida</taxon>
        <taxon>Acari</taxon>
        <taxon>Parasitiformes</taxon>
        <taxon>Ixodida</taxon>
        <taxon>Ixodoidea</taxon>
        <taxon>Ixodidae</taxon>
        <taxon>Haemaphysalinae</taxon>
        <taxon>Haemaphysalis</taxon>
    </lineage>
</organism>
<evidence type="ECO:0000313" key="9">
    <source>
        <dbReference type="EMBL" id="KAH9368422.1"/>
    </source>
</evidence>
<evidence type="ECO:0000256" key="6">
    <source>
        <dbReference type="SAM" id="MobiDB-lite"/>
    </source>
</evidence>
<dbReference type="OrthoDB" id="6434791at2759"/>
<dbReference type="InterPro" id="IPR050799">
    <property type="entry name" value="ZIP_Transporter"/>
</dbReference>